<dbReference type="EMBL" id="CP007028">
    <property type="protein sequence ID" value="AHE96252.1"/>
    <property type="molecule type" value="Genomic_DNA"/>
</dbReference>
<dbReference type="PANTHER" id="PTHR43584:SF3">
    <property type="entry name" value="BIFUNCTIONAL PROTEIN GLMU"/>
    <property type="match status" value="1"/>
</dbReference>
<evidence type="ECO:0000256" key="13">
    <source>
        <dbReference type="ARBA" id="ARBA00023315"/>
    </source>
</evidence>
<dbReference type="GO" id="GO:0003977">
    <property type="term" value="F:UDP-N-acetylglucosamine diphosphorylase activity"/>
    <property type="evidence" value="ECO:0007669"/>
    <property type="project" value="UniProtKB-UniRule"/>
</dbReference>
<feature type="region of interest" description="N-acetyltransferase" evidence="18">
    <location>
        <begin position="258"/>
        <end position="462"/>
    </location>
</feature>
<feature type="binding site" evidence="18">
    <location>
        <position position="373"/>
    </location>
    <ligand>
        <name>UDP-N-acetyl-alpha-D-glucosamine</name>
        <dbReference type="ChEBI" id="CHEBI:57705"/>
    </ligand>
</feature>
<evidence type="ECO:0000256" key="11">
    <source>
        <dbReference type="ARBA" id="ARBA00022984"/>
    </source>
</evidence>
<name>W0DG88_9AQUI</name>
<dbReference type="InterPro" id="IPR056729">
    <property type="entry name" value="GMPPB_C"/>
</dbReference>
<evidence type="ECO:0000256" key="14">
    <source>
        <dbReference type="ARBA" id="ARBA00023316"/>
    </source>
</evidence>
<dbReference type="InterPro" id="IPR025877">
    <property type="entry name" value="MobA-like_NTP_Trfase"/>
</dbReference>
<feature type="binding site" evidence="18">
    <location>
        <position position="384"/>
    </location>
    <ligand>
        <name>UDP-N-acetyl-alpha-D-glucosamine</name>
        <dbReference type="ChEBI" id="CHEBI:57705"/>
    </ligand>
</feature>
<comment type="function">
    <text evidence="17 18">Catalyzes the last two sequential reactions in the de novo biosynthetic pathway for UDP-N-acetylglucosamine (UDP-GlcNAc). The C-terminal domain catalyzes the transfer of acetyl group from acetyl coenzyme A to glucosamine-1-phosphate (GlcN-1-P) to produce N-acetylglucosamine-1-phosphate (GlcNAc-1-P), which is converted into UDP-GlcNAc by the transfer of uridine 5-monophosphate (from uridine 5-triphosphate), a reaction catalyzed by the N-terminal domain.</text>
</comment>
<feature type="binding site" evidence="18">
    <location>
        <position position="234"/>
    </location>
    <ligand>
        <name>Mg(2+)</name>
        <dbReference type="ChEBI" id="CHEBI:18420"/>
    </ligand>
</feature>
<evidence type="ECO:0000256" key="3">
    <source>
        <dbReference type="ARBA" id="ARBA00007947"/>
    </source>
</evidence>
<feature type="binding site" evidence="18">
    <location>
        <begin position="78"/>
        <end position="79"/>
    </location>
    <ligand>
        <name>UDP-N-acetyl-alpha-D-glucosamine</name>
        <dbReference type="ChEBI" id="CHEBI:57705"/>
    </ligand>
</feature>
<evidence type="ECO:0000256" key="1">
    <source>
        <dbReference type="ARBA" id="ARBA00004496"/>
    </source>
</evidence>
<comment type="pathway">
    <text evidence="18">Nucleotide-sugar biosynthesis; UDP-N-acetyl-alpha-D-glucosamine biosynthesis; UDP-N-acetyl-alpha-D-glucosamine from N-acetyl-alpha-D-glucosamine 1-phosphate: step 1/1.</text>
</comment>
<dbReference type="GO" id="GO:0019134">
    <property type="term" value="F:glucosamine-1-phosphate N-acetyltransferase activity"/>
    <property type="evidence" value="ECO:0007669"/>
    <property type="project" value="UniProtKB-UniRule"/>
</dbReference>
<feature type="region of interest" description="Pyrophosphorylase" evidence="18">
    <location>
        <begin position="1"/>
        <end position="236"/>
    </location>
</feature>
<evidence type="ECO:0000256" key="6">
    <source>
        <dbReference type="ARBA" id="ARBA00022695"/>
    </source>
</evidence>
<comment type="pathway">
    <text evidence="18">Bacterial outer membrane biogenesis; LPS lipid A biosynthesis.</text>
</comment>
<feature type="active site" description="Proton acceptor" evidence="18">
    <location>
        <position position="370"/>
    </location>
</feature>
<proteinExistence type="inferred from homology"/>
<dbReference type="EC" id="2.7.7.23" evidence="18"/>
<comment type="caution">
    <text evidence="18">Lacks conserved residue(s) required for the propagation of feature annotation.</text>
</comment>
<accession>W0DG88</accession>
<dbReference type="InterPro" id="IPR038009">
    <property type="entry name" value="GlmU_C_LbH"/>
</dbReference>
<feature type="binding site" evidence="18">
    <location>
        <position position="387"/>
    </location>
    <ligand>
        <name>acetyl-CoA</name>
        <dbReference type="ChEBI" id="CHEBI:57288"/>
    </ligand>
</feature>
<comment type="subcellular location">
    <subcellularLocation>
        <location evidence="1 18">Cytoplasm</location>
    </subcellularLocation>
</comment>
<evidence type="ECO:0000256" key="4">
    <source>
        <dbReference type="ARBA" id="ARBA00022490"/>
    </source>
</evidence>
<keyword evidence="11 18" id="KW-0573">Peptidoglycan synthesis</keyword>
<dbReference type="Pfam" id="PF25087">
    <property type="entry name" value="GMPPB_C"/>
    <property type="match status" value="1"/>
</dbReference>
<dbReference type="InterPro" id="IPR005882">
    <property type="entry name" value="Bifunctional_GlmU"/>
</dbReference>
<feature type="binding site" evidence="18">
    <location>
        <position position="176"/>
    </location>
    <ligand>
        <name>UDP-N-acetyl-alpha-D-glucosamine</name>
        <dbReference type="ChEBI" id="CHEBI:57705"/>
    </ligand>
</feature>
<organism evidence="22">
    <name type="scientific">Thermocrinis ruber</name>
    <dbReference type="NCBI Taxonomy" id="75906"/>
    <lineage>
        <taxon>Bacteria</taxon>
        <taxon>Pseudomonadati</taxon>
        <taxon>Aquificota</taxon>
        <taxon>Aquificia</taxon>
        <taxon>Aquificales</taxon>
        <taxon>Aquificaceae</taxon>
        <taxon>Thermocrinis</taxon>
    </lineage>
</organism>
<feature type="binding site" evidence="18">
    <location>
        <position position="103"/>
    </location>
    <ligand>
        <name>Mg(2+)</name>
        <dbReference type="ChEBI" id="CHEBI:18420"/>
    </ligand>
</feature>
<dbReference type="GO" id="GO:0006048">
    <property type="term" value="P:UDP-N-acetylglucosamine biosynthetic process"/>
    <property type="evidence" value="ECO:0007669"/>
    <property type="project" value="UniProtKB-UniPathway"/>
</dbReference>
<dbReference type="Gene3D" id="3.90.550.10">
    <property type="entry name" value="Spore Coat Polysaccharide Biosynthesis Protein SpsA, Chain A"/>
    <property type="match status" value="1"/>
</dbReference>
<feature type="binding site" evidence="18">
    <location>
        <position position="358"/>
    </location>
    <ligand>
        <name>UDP-N-acetyl-alpha-D-glucosamine</name>
        <dbReference type="ChEBI" id="CHEBI:57705"/>
    </ligand>
</feature>
<dbReference type="InterPro" id="IPR018357">
    <property type="entry name" value="Hexapep_transf_CS"/>
</dbReference>
<dbReference type="CDD" id="cd03353">
    <property type="entry name" value="LbH_GlmU_C"/>
    <property type="match status" value="1"/>
</dbReference>
<keyword evidence="6 18" id="KW-0548">Nucleotidyltransferase</keyword>
<feature type="domain" description="Mannose-1-phosphate guanyltransferase C-terminal" evidence="20">
    <location>
        <begin position="270"/>
        <end position="362"/>
    </location>
</feature>
<dbReference type="GO" id="GO:0016020">
    <property type="term" value="C:membrane"/>
    <property type="evidence" value="ECO:0007669"/>
    <property type="project" value="GOC"/>
</dbReference>
<keyword evidence="8 18" id="KW-0677">Repeat</keyword>
<comment type="similarity">
    <text evidence="3 18">In the N-terminal section; belongs to the N-acetylglucosamine-1-phosphate uridyltransferase family.</text>
</comment>
<keyword evidence="14 18" id="KW-0961">Cell wall biogenesis/degradation</keyword>
<dbReference type="Gene3D" id="2.160.10.10">
    <property type="entry name" value="Hexapeptide repeat proteins"/>
    <property type="match status" value="1"/>
</dbReference>
<comment type="catalytic activity">
    <reaction evidence="15 18">
        <text>alpha-D-glucosamine 1-phosphate + acetyl-CoA = N-acetyl-alpha-D-glucosamine 1-phosphate + CoA + H(+)</text>
        <dbReference type="Rhea" id="RHEA:13725"/>
        <dbReference type="ChEBI" id="CHEBI:15378"/>
        <dbReference type="ChEBI" id="CHEBI:57287"/>
        <dbReference type="ChEBI" id="CHEBI:57288"/>
        <dbReference type="ChEBI" id="CHEBI:57776"/>
        <dbReference type="ChEBI" id="CHEBI:58516"/>
        <dbReference type="EC" id="2.3.1.157"/>
    </reaction>
</comment>
<dbReference type="SUPFAM" id="SSF51161">
    <property type="entry name" value="Trimeric LpxA-like enzymes"/>
    <property type="match status" value="1"/>
</dbReference>
<evidence type="ECO:0000256" key="10">
    <source>
        <dbReference type="ARBA" id="ARBA00022960"/>
    </source>
</evidence>
<feature type="binding site" evidence="18">
    <location>
        <position position="234"/>
    </location>
    <ligand>
        <name>UDP-N-acetyl-alpha-D-glucosamine</name>
        <dbReference type="ChEBI" id="CHEBI:57705"/>
    </ligand>
</feature>
<protein>
    <recommendedName>
        <fullName evidence="18">Bifunctional protein GlmU</fullName>
    </recommendedName>
    <domain>
        <recommendedName>
            <fullName evidence="18">UDP-N-acetylglucosamine pyrophosphorylase</fullName>
            <ecNumber evidence="18">2.7.7.23</ecNumber>
        </recommendedName>
        <alternativeName>
            <fullName evidence="18">N-acetylglucosamine-1-phosphate uridyltransferase</fullName>
        </alternativeName>
    </domain>
    <domain>
        <recommendedName>
            <fullName evidence="18">Glucosamine-1-phosphate N-acetyltransferase</fullName>
            <ecNumber evidence="18">2.3.1.157</ecNumber>
        </recommendedName>
    </domain>
</protein>
<dbReference type="HOGENOM" id="CLU_029499_15_2_0"/>
<feature type="binding site" evidence="18">
    <location>
        <position position="146"/>
    </location>
    <ligand>
        <name>UDP-N-acetyl-alpha-D-glucosamine</name>
        <dbReference type="ChEBI" id="CHEBI:57705"/>
    </ligand>
</feature>
<feature type="binding site" evidence="18">
    <location>
        <position position="20"/>
    </location>
    <ligand>
        <name>UDP-N-acetyl-alpha-D-glucosamine</name>
        <dbReference type="ChEBI" id="CHEBI:57705"/>
    </ligand>
</feature>
<dbReference type="InterPro" id="IPR050065">
    <property type="entry name" value="GlmU-like"/>
</dbReference>
<dbReference type="InterPro" id="IPR029044">
    <property type="entry name" value="Nucleotide-diphossugar_trans"/>
</dbReference>
<dbReference type="AlphaFoldDB" id="W0DG88"/>
<sequence>MRALILAAGLGSRFKSQKAKVLHTILGKPMLWYVLRTLRELNFREIGVVVGHQAEEVKKVFEGEEGIFFFHQGNPKGGTADAVLSALDFWRDYQDYLLVINGDSPLVKVQTIKNMQRYIHLVEEYENIKLSALLLSGFLPDPTGYGRVVKDQGGNVIKIVEEKDATIEEKQIREINGGVYFFYCPHLLDVIFSIQPSPKSGELYLTEAIALMHKKGYVVRSFMAEDQAEVMGVNNRWELAIAENVIRLRILERLAVEGNTIHQPETVWIEPSVVLEGEVEIEPGVALRGNTKIGKGVRIGRGSVIENSVVEEGAIIEPYSIIRDSHIKSGAIVGPFAHIRNHSVIGEGSHIGNFVEVKASEIGSHVNAKHLAYIGDAQIGDRTNIGAGVVFANYDGKQKHRSKVGQNAFIGSNSLIIAPITLGNYSYIAGGSVINKNIEEGDLAIARARLRILKGKGKEKLL</sequence>
<feature type="region of interest" description="Linker" evidence="18">
    <location>
        <begin position="237"/>
        <end position="257"/>
    </location>
</feature>
<dbReference type="GO" id="GO:0000902">
    <property type="term" value="P:cell morphogenesis"/>
    <property type="evidence" value="ECO:0007669"/>
    <property type="project" value="UniProtKB-UniRule"/>
</dbReference>
<dbReference type="InterPro" id="IPR011004">
    <property type="entry name" value="Trimer_LpxA-like_sf"/>
</dbReference>
<dbReference type="UniPathway" id="UPA00113">
    <property type="reaction ID" value="UER00532"/>
</dbReference>
<dbReference type="PANTHER" id="PTHR43584">
    <property type="entry name" value="NUCLEOTIDYL TRANSFERASE"/>
    <property type="match status" value="1"/>
</dbReference>
<feature type="binding site" evidence="18">
    <location>
        <position position="430"/>
    </location>
    <ligand>
        <name>acetyl-CoA</name>
        <dbReference type="ChEBI" id="CHEBI:57288"/>
    </ligand>
</feature>
<dbReference type="Pfam" id="PF12804">
    <property type="entry name" value="NTP_transf_3"/>
    <property type="match status" value="1"/>
</dbReference>
<feature type="binding site" evidence="18">
    <location>
        <position position="447"/>
    </location>
    <ligand>
        <name>acetyl-CoA</name>
        <dbReference type="ChEBI" id="CHEBI:57288"/>
    </ligand>
</feature>
<evidence type="ECO:0000256" key="9">
    <source>
        <dbReference type="ARBA" id="ARBA00022842"/>
    </source>
</evidence>
<keyword evidence="10 18" id="KW-0133">Cell shape</keyword>
<evidence type="ECO:0000256" key="18">
    <source>
        <dbReference type="HAMAP-Rule" id="MF_01631"/>
    </source>
</evidence>
<evidence type="ECO:0000256" key="15">
    <source>
        <dbReference type="ARBA" id="ARBA00048247"/>
    </source>
</evidence>
<evidence type="ECO:0000256" key="12">
    <source>
        <dbReference type="ARBA" id="ARBA00023268"/>
    </source>
</evidence>
<dbReference type="InterPro" id="IPR001451">
    <property type="entry name" value="Hexapep"/>
</dbReference>
<evidence type="ECO:0000259" key="20">
    <source>
        <dbReference type="Pfam" id="PF25087"/>
    </source>
</evidence>
<comment type="cofactor">
    <cofactor evidence="18">
        <name>Mg(2+)</name>
        <dbReference type="ChEBI" id="CHEBI:18420"/>
    </cofactor>
    <text evidence="18">Binds 1 Mg(2+) ion per subunit.</text>
</comment>
<feature type="binding site" evidence="18">
    <location>
        <position position="412"/>
    </location>
    <ligand>
        <name>acetyl-CoA</name>
        <dbReference type="ChEBI" id="CHEBI:57288"/>
    </ligand>
</feature>
<keyword evidence="5 18" id="KW-0808">Transferase</keyword>
<evidence type="ECO:0000256" key="17">
    <source>
        <dbReference type="ARBA" id="ARBA00049628"/>
    </source>
</evidence>
<comment type="subunit">
    <text evidence="18">Homotrimer.</text>
</comment>
<feature type="binding site" evidence="18">
    <location>
        <position position="340"/>
    </location>
    <ligand>
        <name>UDP-N-acetyl-alpha-D-glucosamine</name>
        <dbReference type="ChEBI" id="CHEBI:57705"/>
    </ligand>
</feature>
<dbReference type="GO" id="GO:0009252">
    <property type="term" value="P:peptidoglycan biosynthetic process"/>
    <property type="evidence" value="ECO:0007669"/>
    <property type="project" value="UniProtKB-UniRule"/>
</dbReference>
<evidence type="ECO:0000256" key="16">
    <source>
        <dbReference type="ARBA" id="ARBA00048493"/>
    </source>
</evidence>
<keyword evidence="9 18" id="KW-0460">Magnesium</keyword>
<dbReference type="GO" id="GO:0009245">
    <property type="term" value="P:lipid A biosynthetic process"/>
    <property type="evidence" value="ECO:0007669"/>
    <property type="project" value="UniProtKB-UniRule"/>
</dbReference>
<dbReference type="PATRIC" id="fig|75906.3.peg.1129"/>
<feature type="domain" description="MobA-like NTP transferase" evidence="19">
    <location>
        <begin position="3"/>
        <end position="117"/>
    </location>
</feature>
<dbReference type="EC" id="2.3.1.157" evidence="18"/>
<dbReference type="SUPFAM" id="SSF53448">
    <property type="entry name" value="Nucleotide-diphospho-sugar transferases"/>
    <property type="match status" value="1"/>
</dbReference>
<comment type="pathway">
    <text evidence="18">Nucleotide-sugar biosynthesis; UDP-N-acetyl-alpha-D-glucosamine biosynthesis; N-acetyl-alpha-D-glucosamine 1-phosphate from alpha-D-glucosamine 6-phosphate (route II): step 2/2.</text>
</comment>
<dbReference type="OrthoDB" id="9775031at2"/>
<dbReference type="Proteomes" id="UP000018914">
    <property type="component" value="Chromosome"/>
</dbReference>
<dbReference type="STRING" id="75906.THERU_05800"/>
<dbReference type="KEGG" id="trd:THERU_05800"/>
<feature type="binding site" evidence="18">
    <location>
        <begin position="393"/>
        <end position="394"/>
    </location>
    <ligand>
        <name>acetyl-CoA</name>
        <dbReference type="ChEBI" id="CHEBI:57288"/>
    </ligand>
</feature>
<feature type="binding site" evidence="18">
    <location>
        <position position="161"/>
    </location>
    <ligand>
        <name>UDP-N-acetyl-alpha-D-glucosamine</name>
        <dbReference type="ChEBI" id="CHEBI:57705"/>
    </ligand>
</feature>
<keyword evidence="4 18" id="KW-0963">Cytoplasm</keyword>
<feature type="binding site" evidence="18">
    <location>
        <begin position="6"/>
        <end position="9"/>
    </location>
    <ligand>
        <name>UDP-N-acetyl-alpha-D-glucosamine</name>
        <dbReference type="ChEBI" id="CHEBI:57705"/>
    </ligand>
</feature>
<keyword evidence="13 18" id="KW-0012">Acyltransferase</keyword>
<keyword evidence="7 18" id="KW-0479">Metal-binding</keyword>
<evidence type="ECO:0000313" key="21">
    <source>
        <dbReference type="EMBL" id="AHE96252.1"/>
    </source>
</evidence>
<dbReference type="GO" id="GO:0071555">
    <property type="term" value="P:cell wall organization"/>
    <property type="evidence" value="ECO:0007669"/>
    <property type="project" value="UniProtKB-KW"/>
</dbReference>
<evidence type="ECO:0000259" key="19">
    <source>
        <dbReference type="Pfam" id="PF12804"/>
    </source>
</evidence>
<evidence type="ECO:0000256" key="7">
    <source>
        <dbReference type="ARBA" id="ARBA00022723"/>
    </source>
</evidence>
<evidence type="ECO:0000256" key="2">
    <source>
        <dbReference type="ARBA" id="ARBA00007707"/>
    </source>
</evidence>
<dbReference type="UniPathway" id="UPA00973"/>
<evidence type="ECO:0000256" key="5">
    <source>
        <dbReference type="ARBA" id="ARBA00022679"/>
    </source>
</evidence>
<keyword evidence="22" id="KW-1185">Reference proteome</keyword>
<dbReference type="CDD" id="cd02540">
    <property type="entry name" value="GT2_GlmU_N_bac"/>
    <property type="match status" value="1"/>
</dbReference>
<dbReference type="GO" id="GO:0008360">
    <property type="term" value="P:regulation of cell shape"/>
    <property type="evidence" value="ECO:0007669"/>
    <property type="project" value="UniProtKB-KW"/>
</dbReference>
<dbReference type="GO" id="GO:0000287">
    <property type="term" value="F:magnesium ion binding"/>
    <property type="evidence" value="ECO:0007669"/>
    <property type="project" value="UniProtKB-UniRule"/>
</dbReference>
<dbReference type="HAMAP" id="MF_01631">
    <property type="entry name" value="GlmU"/>
    <property type="match status" value="1"/>
</dbReference>
<evidence type="ECO:0000256" key="8">
    <source>
        <dbReference type="ARBA" id="ARBA00022737"/>
    </source>
</evidence>
<dbReference type="RefSeq" id="WP_025306307.1">
    <property type="nucleotide sequence ID" value="NZ_CP007028.1"/>
</dbReference>
<dbReference type="NCBIfam" id="TIGR01173">
    <property type="entry name" value="glmU"/>
    <property type="match status" value="1"/>
</dbReference>
<comment type="catalytic activity">
    <reaction evidence="16 18">
        <text>N-acetyl-alpha-D-glucosamine 1-phosphate + UTP + H(+) = UDP-N-acetyl-alpha-D-glucosamine + diphosphate</text>
        <dbReference type="Rhea" id="RHEA:13509"/>
        <dbReference type="ChEBI" id="CHEBI:15378"/>
        <dbReference type="ChEBI" id="CHEBI:33019"/>
        <dbReference type="ChEBI" id="CHEBI:46398"/>
        <dbReference type="ChEBI" id="CHEBI:57705"/>
        <dbReference type="ChEBI" id="CHEBI:57776"/>
        <dbReference type="EC" id="2.7.7.23"/>
    </reaction>
</comment>
<reference evidence="21 22" key="1">
    <citation type="submission" date="2013-12" db="EMBL/GenBank/DDBJ databases">
        <authorList>
            <consortium name="DOE Joint Genome Institute"/>
            <person name="Eisen J."/>
            <person name="Huntemann M."/>
            <person name="Han J."/>
            <person name="Chen A."/>
            <person name="Kyrpides N."/>
            <person name="Mavromatis K."/>
            <person name="Markowitz V."/>
            <person name="Palaniappan K."/>
            <person name="Ivanova N."/>
            <person name="Schaumberg A."/>
            <person name="Pati A."/>
            <person name="Liolios K."/>
            <person name="Nordberg H.P."/>
            <person name="Cantor M.N."/>
            <person name="Hua S.X."/>
            <person name="Woyke T."/>
        </authorList>
    </citation>
    <scope>NUCLEOTIDE SEQUENCE [LARGE SCALE GENOMIC DNA]</scope>
    <source>
        <strain evidence="21 22">DSM 23557</strain>
    </source>
</reference>
<comment type="similarity">
    <text evidence="2 18">In the C-terminal section; belongs to the transferase hexapeptide repeat family.</text>
</comment>
<keyword evidence="12 18" id="KW-0511">Multifunctional enzyme</keyword>
<evidence type="ECO:0000313" key="22">
    <source>
        <dbReference type="Proteomes" id="UP000018914"/>
    </source>
</evidence>
<dbReference type="GO" id="GO:0005737">
    <property type="term" value="C:cytoplasm"/>
    <property type="evidence" value="ECO:0007669"/>
    <property type="project" value="UniProtKB-SubCell"/>
</dbReference>
<dbReference type="PROSITE" id="PS00101">
    <property type="entry name" value="HEXAPEP_TRANSFERASES"/>
    <property type="match status" value="1"/>
</dbReference>
<dbReference type="Pfam" id="PF00132">
    <property type="entry name" value="Hexapep"/>
    <property type="match status" value="1"/>
</dbReference>
<dbReference type="eggNOG" id="COG1207">
    <property type="taxonomic scope" value="Bacteria"/>
</dbReference>
<gene>
    <name evidence="18" type="primary">glmU</name>
    <name evidence="21" type="ORF">THERU_05800</name>
</gene>